<keyword evidence="7" id="KW-0695">RNA-directed DNA polymerase</keyword>
<dbReference type="GO" id="GO:0015074">
    <property type="term" value="P:DNA integration"/>
    <property type="evidence" value="ECO:0007669"/>
    <property type="project" value="UniProtKB-KW"/>
</dbReference>
<dbReference type="Gene3D" id="3.30.420.10">
    <property type="entry name" value="Ribonuclease H-like superfamily/Ribonuclease H"/>
    <property type="match status" value="1"/>
</dbReference>
<dbReference type="GO" id="GO:0004519">
    <property type="term" value="F:endonuclease activity"/>
    <property type="evidence" value="ECO:0007669"/>
    <property type="project" value="UniProtKB-KW"/>
</dbReference>
<gene>
    <name evidence="11" type="ORF">U9M48_040224</name>
</gene>
<evidence type="ECO:0000256" key="9">
    <source>
        <dbReference type="ARBA" id="ARBA00023172"/>
    </source>
</evidence>
<accession>A0AAQ3ULA4</accession>
<evidence type="ECO:0000256" key="1">
    <source>
        <dbReference type="ARBA" id="ARBA00022722"/>
    </source>
</evidence>
<keyword evidence="8" id="KW-0808">Transferase</keyword>
<keyword evidence="2" id="KW-0479">Metal-binding</keyword>
<keyword evidence="12" id="KW-1185">Reference proteome</keyword>
<keyword evidence="4" id="KW-0378">Hydrolase</keyword>
<dbReference type="PROSITE" id="PS50994">
    <property type="entry name" value="INTEGRASE"/>
    <property type="match status" value="1"/>
</dbReference>
<keyword evidence="8" id="KW-0548">Nucleotidyltransferase</keyword>
<dbReference type="InterPro" id="IPR001584">
    <property type="entry name" value="Integrase_cat-core"/>
</dbReference>
<dbReference type="PANTHER" id="PTHR42648">
    <property type="entry name" value="TRANSPOSASE, PUTATIVE-RELATED"/>
    <property type="match status" value="1"/>
</dbReference>
<evidence type="ECO:0000256" key="3">
    <source>
        <dbReference type="ARBA" id="ARBA00022759"/>
    </source>
</evidence>
<feature type="domain" description="Integrase catalytic" evidence="10">
    <location>
        <begin position="1"/>
        <end position="93"/>
    </location>
</feature>
<dbReference type="PANTHER" id="PTHR42648:SF11">
    <property type="entry name" value="TRANSPOSON TY4-P GAG-POL POLYPROTEIN"/>
    <property type="match status" value="1"/>
</dbReference>
<evidence type="ECO:0000256" key="5">
    <source>
        <dbReference type="ARBA" id="ARBA00022842"/>
    </source>
</evidence>
<dbReference type="GO" id="GO:0046872">
    <property type="term" value="F:metal ion binding"/>
    <property type="evidence" value="ECO:0007669"/>
    <property type="project" value="UniProtKB-KW"/>
</dbReference>
<dbReference type="Proteomes" id="UP001341281">
    <property type="component" value="Chromosome 09"/>
</dbReference>
<reference evidence="11 12" key="1">
    <citation type="submission" date="2024-02" db="EMBL/GenBank/DDBJ databases">
        <title>High-quality chromosome-scale genome assembly of Pensacola bahiagrass (Paspalum notatum Flugge var. saurae).</title>
        <authorList>
            <person name="Vega J.M."/>
            <person name="Podio M."/>
            <person name="Orjuela J."/>
            <person name="Siena L.A."/>
            <person name="Pessino S.C."/>
            <person name="Combes M.C."/>
            <person name="Mariac C."/>
            <person name="Albertini E."/>
            <person name="Pupilli F."/>
            <person name="Ortiz J.P.A."/>
            <person name="Leblanc O."/>
        </authorList>
    </citation>
    <scope>NUCLEOTIDE SEQUENCE [LARGE SCALE GENOMIC DNA]</scope>
    <source>
        <strain evidence="11">R1</strain>
        <tissue evidence="11">Leaf</tissue>
    </source>
</reference>
<proteinExistence type="predicted"/>
<evidence type="ECO:0000313" key="12">
    <source>
        <dbReference type="Proteomes" id="UP001341281"/>
    </source>
</evidence>
<keyword evidence="3" id="KW-0255">Endonuclease</keyword>
<keyword evidence="1" id="KW-0540">Nuclease</keyword>
<keyword evidence="8" id="KW-0239">DNA-directed DNA polymerase</keyword>
<name>A0AAQ3ULA4_PASNO</name>
<dbReference type="GO" id="GO:0003676">
    <property type="term" value="F:nucleic acid binding"/>
    <property type="evidence" value="ECO:0007669"/>
    <property type="project" value="InterPro"/>
</dbReference>
<dbReference type="GO" id="GO:0006310">
    <property type="term" value="P:DNA recombination"/>
    <property type="evidence" value="ECO:0007669"/>
    <property type="project" value="UniProtKB-KW"/>
</dbReference>
<dbReference type="InterPro" id="IPR012337">
    <property type="entry name" value="RNaseH-like_sf"/>
</dbReference>
<evidence type="ECO:0000256" key="4">
    <source>
        <dbReference type="ARBA" id="ARBA00022801"/>
    </source>
</evidence>
<evidence type="ECO:0000256" key="6">
    <source>
        <dbReference type="ARBA" id="ARBA00022908"/>
    </source>
</evidence>
<dbReference type="GO" id="GO:0003887">
    <property type="term" value="F:DNA-directed DNA polymerase activity"/>
    <property type="evidence" value="ECO:0007669"/>
    <property type="project" value="UniProtKB-KW"/>
</dbReference>
<evidence type="ECO:0000256" key="2">
    <source>
        <dbReference type="ARBA" id="ARBA00022723"/>
    </source>
</evidence>
<protein>
    <recommendedName>
        <fullName evidence="10">Integrase catalytic domain-containing protein</fullName>
    </recommendedName>
</protein>
<keyword evidence="9" id="KW-0233">DNA recombination</keyword>
<evidence type="ECO:0000256" key="8">
    <source>
        <dbReference type="ARBA" id="ARBA00022932"/>
    </source>
</evidence>
<dbReference type="InterPro" id="IPR036397">
    <property type="entry name" value="RNaseH_sf"/>
</dbReference>
<evidence type="ECO:0000313" key="11">
    <source>
        <dbReference type="EMBL" id="WVZ94319.1"/>
    </source>
</evidence>
<sequence length="93" mass="10262">METGKNLKVLRTKCGSEFNSEEFARYCTGHGAPSLNPLLSATNGIVERWNQTVVDMARSMLKAKGIPTAFWGKTVSTAVYILNRSHTKSLEDV</sequence>
<evidence type="ECO:0000256" key="7">
    <source>
        <dbReference type="ARBA" id="ARBA00022918"/>
    </source>
</evidence>
<dbReference type="GO" id="GO:0016787">
    <property type="term" value="F:hydrolase activity"/>
    <property type="evidence" value="ECO:0007669"/>
    <property type="project" value="UniProtKB-KW"/>
</dbReference>
<evidence type="ECO:0000259" key="10">
    <source>
        <dbReference type="PROSITE" id="PS50994"/>
    </source>
</evidence>
<keyword evidence="6" id="KW-0229">DNA integration</keyword>
<keyword evidence="5" id="KW-0460">Magnesium</keyword>
<dbReference type="InterPro" id="IPR039537">
    <property type="entry name" value="Retrotran_Ty1/copia-like"/>
</dbReference>
<dbReference type="AlphaFoldDB" id="A0AAQ3ULA4"/>
<dbReference type="SUPFAM" id="SSF53098">
    <property type="entry name" value="Ribonuclease H-like"/>
    <property type="match status" value="1"/>
</dbReference>
<dbReference type="EMBL" id="CP144753">
    <property type="protein sequence ID" value="WVZ94319.1"/>
    <property type="molecule type" value="Genomic_DNA"/>
</dbReference>
<organism evidence="11 12">
    <name type="scientific">Paspalum notatum var. saurae</name>
    <dbReference type="NCBI Taxonomy" id="547442"/>
    <lineage>
        <taxon>Eukaryota</taxon>
        <taxon>Viridiplantae</taxon>
        <taxon>Streptophyta</taxon>
        <taxon>Embryophyta</taxon>
        <taxon>Tracheophyta</taxon>
        <taxon>Spermatophyta</taxon>
        <taxon>Magnoliopsida</taxon>
        <taxon>Liliopsida</taxon>
        <taxon>Poales</taxon>
        <taxon>Poaceae</taxon>
        <taxon>PACMAD clade</taxon>
        <taxon>Panicoideae</taxon>
        <taxon>Andropogonodae</taxon>
        <taxon>Paspaleae</taxon>
        <taxon>Paspalinae</taxon>
        <taxon>Paspalum</taxon>
    </lineage>
</organism>
<dbReference type="GO" id="GO:0003964">
    <property type="term" value="F:RNA-directed DNA polymerase activity"/>
    <property type="evidence" value="ECO:0007669"/>
    <property type="project" value="UniProtKB-KW"/>
</dbReference>